<feature type="region of interest" description="Disordered" evidence="1">
    <location>
        <begin position="42"/>
        <end position="69"/>
    </location>
</feature>
<organism evidence="2 3">
    <name type="scientific">Pectobacterium bacteriophage PM2</name>
    <dbReference type="NCBI Taxonomy" id="1429794"/>
    <lineage>
        <taxon>Viruses</taxon>
        <taxon>Duplodnaviria</taxon>
        <taxon>Heunggongvirae</taxon>
        <taxon>Uroviricota</taxon>
        <taxon>Caudoviricetes</taxon>
        <taxon>Pantevenvirales</taxon>
        <taxon>Straboviridae</taxon>
        <taxon>Tevenvirinae</taxon>
        <taxon>Mosugukvirus</taxon>
        <taxon>Mosugukvirus pm2</taxon>
    </lineage>
</organism>
<dbReference type="EMBL" id="KF835987">
    <property type="protein sequence ID" value="AHY24983.1"/>
    <property type="molecule type" value="Genomic_DNA"/>
</dbReference>
<dbReference type="GeneID" id="26637914"/>
<name>A0A0A0Q0G6_9CAUD</name>
<feature type="compositionally biased region" description="Low complexity" evidence="1">
    <location>
        <begin position="81"/>
        <end position="95"/>
    </location>
</feature>
<dbReference type="InterPro" id="IPR055630">
    <property type="entry name" value="DUF7206"/>
</dbReference>
<sequence length="102" mass="11201">MIKFLMSLFKKDEPKKEDQVPQYNHDPSDYFFGDSTLNEYKRPKIKSSNYQRSSLSNSSSSSSRNSDSSDYITPVVIASSFSDYGSYSSGSCDSGSSGGGCD</sequence>
<gene>
    <name evidence="2" type="ORF">PM2_021</name>
</gene>
<keyword evidence="3" id="KW-1185">Reference proteome</keyword>
<evidence type="ECO:0000313" key="2">
    <source>
        <dbReference type="EMBL" id="AHY24983.1"/>
    </source>
</evidence>
<feature type="compositionally biased region" description="Low complexity" evidence="1">
    <location>
        <begin position="47"/>
        <end position="69"/>
    </location>
</feature>
<evidence type="ECO:0000313" key="3">
    <source>
        <dbReference type="Proteomes" id="UP000030739"/>
    </source>
</evidence>
<proteinExistence type="predicted"/>
<accession>A0A0A0Q0G6</accession>
<dbReference type="Pfam" id="PF23836">
    <property type="entry name" value="DUF7206"/>
    <property type="match status" value="1"/>
</dbReference>
<feature type="region of interest" description="Disordered" evidence="1">
    <location>
        <begin position="81"/>
        <end position="102"/>
    </location>
</feature>
<dbReference type="KEGG" id="vg:26637914"/>
<dbReference type="Proteomes" id="UP000030739">
    <property type="component" value="Segment"/>
</dbReference>
<protein>
    <submittedName>
        <fullName evidence="2">Uncharacterized protein</fullName>
    </submittedName>
</protein>
<evidence type="ECO:0000256" key="1">
    <source>
        <dbReference type="SAM" id="MobiDB-lite"/>
    </source>
</evidence>
<dbReference type="RefSeq" id="YP_009211442.1">
    <property type="nucleotide sequence ID" value="NC_028940.1"/>
</dbReference>
<reference evidence="2 3" key="1">
    <citation type="journal article" date="2015" name="Plant Pathol. J.">
        <title>Isolation and Genomic Characterization of the T4-Like Bacteriophage PM2 Infecting Pectobacterium carotovorum subsp. carotovorum.</title>
        <authorList>
            <person name="Lim J.A."/>
            <person name="Lee D.H."/>
            <person name="Heu S."/>
        </authorList>
    </citation>
    <scope>NUCLEOTIDE SEQUENCE [LARGE SCALE GENOMIC DNA]</scope>
</reference>